<gene>
    <name evidence="2" type="ORF">IAI60_07290</name>
</gene>
<dbReference type="PANTHER" id="PTHR47237">
    <property type="entry name" value="SLL0310 PROTEIN"/>
    <property type="match status" value="1"/>
</dbReference>
<dbReference type="Gene3D" id="3.40.630.90">
    <property type="match status" value="1"/>
</dbReference>
<accession>A0ABS3KAB4</accession>
<evidence type="ECO:0000313" key="2">
    <source>
        <dbReference type="EMBL" id="MBO1074409.1"/>
    </source>
</evidence>
<dbReference type="InterPro" id="IPR000182">
    <property type="entry name" value="GNAT_dom"/>
</dbReference>
<dbReference type="PROSITE" id="PS51186">
    <property type="entry name" value="GNAT"/>
    <property type="match status" value="2"/>
</dbReference>
<name>A0ABS3KAB4_9PROT</name>
<feature type="domain" description="N-acetyltransferase" evidence="1">
    <location>
        <begin position="3"/>
        <end position="132"/>
    </location>
</feature>
<evidence type="ECO:0000313" key="3">
    <source>
        <dbReference type="Proteomes" id="UP001518990"/>
    </source>
</evidence>
<feature type="domain" description="N-acetyltransferase" evidence="1">
    <location>
        <begin position="138"/>
        <end position="272"/>
    </location>
</feature>
<dbReference type="Pfam" id="PF00583">
    <property type="entry name" value="Acetyltransf_1"/>
    <property type="match status" value="1"/>
</dbReference>
<dbReference type="InterPro" id="IPR016181">
    <property type="entry name" value="Acyl_CoA_acyltransferase"/>
</dbReference>
<dbReference type="PANTHER" id="PTHR47237:SF1">
    <property type="entry name" value="SLL0310 PROTEIN"/>
    <property type="match status" value="1"/>
</dbReference>
<dbReference type="Proteomes" id="UP001518990">
    <property type="component" value="Unassembled WGS sequence"/>
</dbReference>
<dbReference type="Pfam" id="PF18014">
    <property type="entry name" value="Acetyltransf_18"/>
    <property type="match status" value="1"/>
</dbReference>
<evidence type="ECO:0000259" key="1">
    <source>
        <dbReference type="PROSITE" id="PS51186"/>
    </source>
</evidence>
<dbReference type="EMBL" id="JACTNF010000005">
    <property type="protein sequence ID" value="MBO1074409.1"/>
    <property type="molecule type" value="Genomic_DNA"/>
</dbReference>
<protein>
    <submittedName>
        <fullName evidence="2">GNAT family N-acetyltransferase</fullName>
    </submittedName>
</protein>
<dbReference type="SUPFAM" id="SSF55729">
    <property type="entry name" value="Acyl-CoA N-acyltransferases (Nat)"/>
    <property type="match status" value="1"/>
</dbReference>
<organism evidence="2 3">
    <name type="scientific">Roseomonas marmotae</name>
    <dbReference type="NCBI Taxonomy" id="2768161"/>
    <lineage>
        <taxon>Bacteria</taxon>
        <taxon>Pseudomonadati</taxon>
        <taxon>Pseudomonadota</taxon>
        <taxon>Alphaproteobacteria</taxon>
        <taxon>Acetobacterales</taxon>
        <taxon>Roseomonadaceae</taxon>
        <taxon>Roseomonas</taxon>
    </lineage>
</organism>
<dbReference type="RefSeq" id="WP_207445991.1">
    <property type="nucleotide sequence ID" value="NZ_CP061091.1"/>
</dbReference>
<dbReference type="InterPro" id="IPR052729">
    <property type="entry name" value="Acyl/Acetyltrans_Enzymes"/>
</dbReference>
<dbReference type="Gene3D" id="3.40.630.30">
    <property type="match status" value="1"/>
</dbReference>
<sequence length="279" mass="29859">MTVTIRAAGREGLTLMSEWAAREGWNPGLSDALAFHAADPGGYLLAEDAGEAVGCISAVRQGPGHGFIGFYIVREDRRGQGIGLKLWQEAMARLAGRVIGLDGVVAQQANYARSGFQMGWRNIRYGAVHPRPVRRWAGEIVPVSSLPFSAVLELDASVLPAPREAFLRAWLDAPQHRSLVALRHGAPVAFGTLRPSHEGARIGPLTATDACAARALFDALIEGQDGPVFLDLPEPNQMARELAEAAGMTPVFETARMYAGPQPALALDRIFGLASFELG</sequence>
<keyword evidence="3" id="KW-1185">Reference proteome</keyword>
<comment type="caution">
    <text evidence="2">The sequence shown here is derived from an EMBL/GenBank/DDBJ whole genome shotgun (WGS) entry which is preliminary data.</text>
</comment>
<dbReference type="InterPro" id="IPR041496">
    <property type="entry name" value="YitH/HolE_GNAT"/>
</dbReference>
<reference evidence="2 3" key="1">
    <citation type="submission" date="2020-09" db="EMBL/GenBank/DDBJ databases">
        <title>Roseomonas.</title>
        <authorList>
            <person name="Zhu W."/>
        </authorList>
    </citation>
    <scope>NUCLEOTIDE SEQUENCE [LARGE SCALE GENOMIC DNA]</scope>
    <source>
        <strain evidence="2 3">1311</strain>
    </source>
</reference>
<proteinExistence type="predicted"/>
<dbReference type="CDD" id="cd04301">
    <property type="entry name" value="NAT_SF"/>
    <property type="match status" value="1"/>
</dbReference>